<evidence type="ECO:0000256" key="1">
    <source>
        <dbReference type="ARBA" id="ARBA00004141"/>
    </source>
</evidence>
<keyword evidence="9" id="KW-1003">Cell membrane</keyword>
<dbReference type="GO" id="GO:0015095">
    <property type="term" value="F:magnesium ion transmembrane transporter activity"/>
    <property type="evidence" value="ECO:0007669"/>
    <property type="project" value="UniProtKB-UniRule"/>
</dbReference>
<proteinExistence type="inferred from homology"/>
<comment type="subunit">
    <text evidence="9">Homodimer.</text>
</comment>
<dbReference type="CDD" id="cd04606">
    <property type="entry name" value="CBS_pair_Mg_transporter"/>
    <property type="match status" value="1"/>
</dbReference>
<dbReference type="SUPFAM" id="SSF158791">
    <property type="entry name" value="MgtE N-terminal domain-like"/>
    <property type="match status" value="1"/>
</dbReference>
<dbReference type="GO" id="GO:0046872">
    <property type="term" value="F:metal ion binding"/>
    <property type="evidence" value="ECO:0007669"/>
    <property type="project" value="UniProtKB-KW"/>
</dbReference>
<dbReference type="SMART" id="SM00116">
    <property type="entry name" value="CBS"/>
    <property type="match status" value="2"/>
</dbReference>
<dbReference type="GO" id="GO:0005886">
    <property type="term" value="C:plasma membrane"/>
    <property type="evidence" value="ECO:0007669"/>
    <property type="project" value="UniProtKB-SubCell"/>
</dbReference>
<dbReference type="InterPro" id="IPR006667">
    <property type="entry name" value="SLC41_membr_dom"/>
</dbReference>
<dbReference type="RefSeq" id="WP_155304482.1">
    <property type="nucleotide sequence ID" value="NZ_AP021875.1"/>
</dbReference>
<dbReference type="InterPro" id="IPR000644">
    <property type="entry name" value="CBS_dom"/>
</dbReference>
<sequence>MPDRNLYLPLVIKFVEQDLAGAARVLEGMKVPDAADVLESLPGPMAVRVIKTLQIGFAAELLNQTADGFLQHITSQLDPQFLASILMHLPKESRERIRVHISGKTEDEIRDLLEYPQGSIGRIMTSDFMSFGKETLAHDAIGKIRSLAKKRMPSSYAYVVDDEQHLVGVLNMRDLMLASPQQSLESICLKDIFTLHCFTDVQEAANALAKRRYFAAPVVDSENHILGIIKAERLIKGVQEGTTQDIQRMFGVSADERPFSTIGFSLKKRLFWLNINLVTAFMAAGVVALFEGIIAKITILAVFLPVVAGQGGNAGAQSLAVVMRGIVMREIPAGKRLKLIFKEGRLGAINGTIIGAVTAAAAWLWMGSPFLGLVTGLGMLVNLFFAGLSGATIPLFMKQVGLDPAQSANIILTTVTDIIGFFAFLGFAVIFQQYLV</sequence>
<dbReference type="InterPro" id="IPR036739">
    <property type="entry name" value="SLC41_membr_dom_sf"/>
</dbReference>
<feature type="transmembrane region" description="Helical" evidence="9">
    <location>
        <begin position="408"/>
        <end position="431"/>
    </location>
</feature>
<dbReference type="SUPFAM" id="SSF54631">
    <property type="entry name" value="CBS-domain pair"/>
    <property type="match status" value="1"/>
</dbReference>
<evidence type="ECO:0000256" key="5">
    <source>
        <dbReference type="ARBA" id="ARBA00022842"/>
    </source>
</evidence>
<keyword evidence="9" id="KW-0479">Metal-binding</keyword>
<evidence type="ECO:0000256" key="3">
    <source>
        <dbReference type="ARBA" id="ARBA00022448"/>
    </source>
</evidence>
<dbReference type="Pfam" id="PF03448">
    <property type="entry name" value="MgtE_N"/>
    <property type="match status" value="1"/>
</dbReference>
<evidence type="ECO:0000256" key="2">
    <source>
        <dbReference type="ARBA" id="ARBA00009749"/>
    </source>
</evidence>
<gene>
    <name evidence="11" type="primary">mgtE</name>
    <name evidence="11" type="ORF">DSCW_29940</name>
</gene>
<keyword evidence="5 9" id="KW-0460">Magnesium</keyword>
<dbReference type="InterPro" id="IPR006669">
    <property type="entry name" value="MgtE_transporter"/>
</dbReference>
<evidence type="ECO:0000256" key="4">
    <source>
        <dbReference type="ARBA" id="ARBA00022692"/>
    </source>
</evidence>
<keyword evidence="12" id="KW-1185">Reference proteome</keyword>
<evidence type="ECO:0000256" key="6">
    <source>
        <dbReference type="ARBA" id="ARBA00022989"/>
    </source>
</evidence>
<dbReference type="Proteomes" id="UP000427769">
    <property type="component" value="Chromosome"/>
</dbReference>
<dbReference type="EMBL" id="AP021875">
    <property type="protein sequence ID" value="BBO75577.1"/>
    <property type="molecule type" value="Genomic_DNA"/>
</dbReference>
<protein>
    <recommendedName>
        <fullName evidence="9">Magnesium transporter MgtE</fullName>
    </recommendedName>
</protein>
<evidence type="ECO:0000259" key="10">
    <source>
        <dbReference type="PROSITE" id="PS51371"/>
    </source>
</evidence>
<evidence type="ECO:0000256" key="8">
    <source>
        <dbReference type="PROSITE-ProRule" id="PRU00703"/>
    </source>
</evidence>
<evidence type="ECO:0000313" key="11">
    <source>
        <dbReference type="EMBL" id="BBO75577.1"/>
    </source>
</evidence>
<comment type="similarity">
    <text evidence="2 9">Belongs to the SLC41A transporter family.</text>
</comment>
<dbReference type="NCBIfam" id="TIGR00400">
    <property type="entry name" value="mgtE"/>
    <property type="match status" value="1"/>
</dbReference>
<dbReference type="OrthoDB" id="9790355at2"/>
<dbReference type="KEGG" id="dwd:DSCW_29940"/>
<keyword evidence="8" id="KW-0129">CBS domain</keyword>
<dbReference type="Pfam" id="PF00571">
    <property type="entry name" value="CBS"/>
    <property type="match status" value="2"/>
</dbReference>
<keyword evidence="4 9" id="KW-0812">Transmembrane</keyword>
<dbReference type="SUPFAM" id="SSF161093">
    <property type="entry name" value="MgtE membrane domain-like"/>
    <property type="match status" value="1"/>
</dbReference>
<feature type="domain" description="CBS" evidence="10">
    <location>
        <begin position="124"/>
        <end position="186"/>
    </location>
</feature>
<evidence type="ECO:0000256" key="7">
    <source>
        <dbReference type="ARBA" id="ARBA00023136"/>
    </source>
</evidence>
<evidence type="ECO:0000256" key="9">
    <source>
        <dbReference type="RuleBase" id="RU362011"/>
    </source>
</evidence>
<feature type="transmembrane region" description="Helical" evidence="9">
    <location>
        <begin position="270"/>
        <end position="290"/>
    </location>
</feature>
<accession>A0A5K7ZHL9</accession>
<comment type="caution">
    <text evidence="9">Lacks conserved residue(s) required for the propagation of feature annotation.</text>
</comment>
<feature type="transmembrane region" description="Helical" evidence="9">
    <location>
        <begin position="372"/>
        <end position="396"/>
    </location>
</feature>
<name>A0A5K7ZHL9_9BACT</name>
<reference evidence="11 12" key="1">
    <citation type="submission" date="2019-11" db="EMBL/GenBank/DDBJ databases">
        <title>Comparative genomics of hydrocarbon-degrading Desulfosarcina strains.</title>
        <authorList>
            <person name="Watanabe M."/>
            <person name="Kojima H."/>
            <person name="Fukui M."/>
        </authorList>
    </citation>
    <scope>NUCLEOTIDE SEQUENCE [LARGE SCALE GENOMIC DNA]</scope>
    <source>
        <strain evidence="11 12">PP31</strain>
    </source>
</reference>
<keyword evidence="6 9" id="KW-1133">Transmembrane helix</keyword>
<dbReference type="Gene3D" id="3.10.580.10">
    <property type="entry name" value="CBS-domain"/>
    <property type="match status" value="1"/>
</dbReference>
<dbReference type="InterPro" id="IPR006668">
    <property type="entry name" value="Mg_transptr_MgtE_intracell_dom"/>
</dbReference>
<feature type="transmembrane region" description="Helical" evidence="9">
    <location>
        <begin position="348"/>
        <end position="366"/>
    </location>
</feature>
<comment type="subcellular location">
    <subcellularLocation>
        <location evidence="9">Cell membrane</location>
        <topology evidence="9">Multi-pass membrane protein</topology>
    </subcellularLocation>
    <subcellularLocation>
        <location evidence="1">Membrane</location>
        <topology evidence="1">Multi-pass membrane protein</topology>
    </subcellularLocation>
</comment>
<keyword evidence="7 9" id="KW-0472">Membrane</keyword>
<dbReference type="PROSITE" id="PS51371">
    <property type="entry name" value="CBS"/>
    <property type="match status" value="2"/>
</dbReference>
<evidence type="ECO:0000313" key="12">
    <source>
        <dbReference type="Proteomes" id="UP000427769"/>
    </source>
</evidence>
<comment type="function">
    <text evidence="9">Acts as a magnesium transporter.</text>
</comment>
<dbReference type="Gene3D" id="1.10.357.20">
    <property type="entry name" value="SLC41 divalent cation transporters, integral membrane domain"/>
    <property type="match status" value="1"/>
</dbReference>
<dbReference type="PANTHER" id="PTHR41394">
    <property type="entry name" value="MAGNESIUM TRANSPORTER MGTE"/>
    <property type="match status" value="1"/>
</dbReference>
<dbReference type="SMART" id="SM00924">
    <property type="entry name" value="MgtE_N"/>
    <property type="match status" value="1"/>
</dbReference>
<dbReference type="PANTHER" id="PTHR41394:SF5">
    <property type="entry name" value="SLC41A_MGTE INTEGRAL MEMBRANE DOMAIN-CONTAINING PROTEIN"/>
    <property type="match status" value="1"/>
</dbReference>
<dbReference type="AlphaFoldDB" id="A0A5K7ZHL9"/>
<dbReference type="Pfam" id="PF01769">
    <property type="entry name" value="MgtE"/>
    <property type="match status" value="1"/>
</dbReference>
<feature type="domain" description="CBS" evidence="10">
    <location>
        <begin position="188"/>
        <end position="246"/>
    </location>
</feature>
<keyword evidence="3 9" id="KW-0813">Transport</keyword>
<dbReference type="InterPro" id="IPR046342">
    <property type="entry name" value="CBS_dom_sf"/>
</dbReference>
<organism evidence="11 12">
    <name type="scientific">Desulfosarcina widdelii</name>
    <dbReference type="NCBI Taxonomy" id="947919"/>
    <lineage>
        <taxon>Bacteria</taxon>
        <taxon>Pseudomonadati</taxon>
        <taxon>Thermodesulfobacteriota</taxon>
        <taxon>Desulfobacteria</taxon>
        <taxon>Desulfobacterales</taxon>
        <taxon>Desulfosarcinaceae</taxon>
        <taxon>Desulfosarcina</taxon>
    </lineage>
</organism>